<dbReference type="Proteomes" id="UP000321199">
    <property type="component" value="Chromosome"/>
</dbReference>
<sequence length="83" mass="8752">MIKTTSPETALAMAPEQFAVLIRAINLHGENIASGAHAVAQVQTQASASAVWLRDGLESVAAALERIARALEQRPAASMIDSR</sequence>
<accession>A0A5B8RVZ2</accession>
<evidence type="ECO:0000313" key="1">
    <source>
        <dbReference type="EMBL" id="QEA13779.1"/>
    </source>
</evidence>
<dbReference type="RefSeq" id="WP_146913370.1">
    <property type="nucleotide sequence ID" value="NZ_CP042344.1"/>
</dbReference>
<name>A0A5B8RVZ2_9BURK</name>
<organism evidence="1 2">
    <name type="scientific">Comamonas flocculans</name>
    <dbReference type="NCBI Taxonomy" id="2597701"/>
    <lineage>
        <taxon>Bacteria</taxon>
        <taxon>Pseudomonadati</taxon>
        <taxon>Pseudomonadota</taxon>
        <taxon>Betaproteobacteria</taxon>
        <taxon>Burkholderiales</taxon>
        <taxon>Comamonadaceae</taxon>
        <taxon>Comamonas</taxon>
    </lineage>
</organism>
<evidence type="ECO:0000313" key="2">
    <source>
        <dbReference type="Proteomes" id="UP000321199"/>
    </source>
</evidence>
<dbReference type="AlphaFoldDB" id="A0A5B8RVZ2"/>
<reference evidence="1 2" key="1">
    <citation type="submission" date="2019-07" db="EMBL/GenBank/DDBJ databases">
        <title>Complete genome sequence of Comamonas sp. NLF 7-7 isolated from livestock.</title>
        <authorList>
            <person name="Kim D.H."/>
            <person name="Kim J.G."/>
        </authorList>
    </citation>
    <scope>NUCLEOTIDE SEQUENCE [LARGE SCALE GENOMIC DNA]</scope>
    <source>
        <strain evidence="1 2">NLF 7-7</strain>
    </source>
</reference>
<protein>
    <submittedName>
        <fullName evidence="1">Uncharacterized protein</fullName>
    </submittedName>
</protein>
<gene>
    <name evidence="1" type="ORF">FOZ74_12455</name>
</gene>
<proteinExistence type="predicted"/>
<dbReference type="EMBL" id="CP042344">
    <property type="protein sequence ID" value="QEA13779.1"/>
    <property type="molecule type" value="Genomic_DNA"/>
</dbReference>
<keyword evidence="2" id="KW-1185">Reference proteome</keyword>
<dbReference type="KEGG" id="cof:FOZ74_12455"/>